<dbReference type="SUPFAM" id="SSF90123">
    <property type="entry name" value="ABC transporter transmembrane region"/>
    <property type="match status" value="1"/>
</dbReference>
<evidence type="ECO:0000256" key="1">
    <source>
        <dbReference type="ARBA" id="ARBA00004651"/>
    </source>
</evidence>
<evidence type="ECO:0000256" key="7">
    <source>
        <dbReference type="SAM" id="Phobius"/>
    </source>
</evidence>
<dbReference type="Gene3D" id="3.40.50.300">
    <property type="entry name" value="P-loop containing nucleotide triphosphate hydrolases"/>
    <property type="match status" value="1"/>
</dbReference>
<dbReference type="PANTHER" id="PTHR43394">
    <property type="entry name" value="ATP-DEPENDENT PERMEASE MDL1, MITOCHONDRIAL"/>
    <property type="match status" value="1"/>
</dbReference>
<proteinExistence type="predicted"/>
<dbReference type="PROSITE" id="PS00211">
    <property type="entry name" value="ABC_TRANSPORTER_1"/>
    <property type="match status" value="1"/>
</dbReference>
<evidence type="ECO:0000259" key="9">
    <source>
        <dbReference type="PROSITE" id="PS50929"/>
    </source>
</evidence>
<dbReference type="InterPro" id="IPR003439">
    <property type="entry name" value="ABC_transporter-like_ATP-bd"/>
</dbReference>
<evidence type="ECO:0000259" key="8">
    <source>
        <dbReference type="PROSITE" id="PS50893"/>
    </source>
</evidence>
<evidence type="ECO:0000256" key="6">
    <source>
        <dbReference type="ARBA" id="ARBA00023136"/>
    </source>
</evidence>
<feature type="transmembrane region" description="Helical" evidence="7">
    <location>
        <begin position="421"/>
        <end position="443"/>
    </location>
</feature>
<evidence type="ECO:0000256" key="3">
    <source>
        <dbReference type="ARBA" id="ARBA00022741"/>
    </source>
</evidence>
<dbReference type="InterPro" id="IPR036640">
    <property type="entry name" value="ABC1_TM_sf"/>
</dbReference>
<dbReference type="InterPro" id="IPR011527">
    <property type="entry name" value="ABC1_TM_dom"/>
</dbReference>
<dbReference type="SUPFAM" id="SSF52540">
    <property type="entry name" value="P-loop containing nucleoside triphosphate hydrolases"/>
    <property type="match status" value="1"/>
</dbReference>
<dbReference type="Pfam" id="PF00664">
    <property type="entry name" value="ABC_membrane"/>
    <property type="match status" value="1"/>
</dbReference>
<gene>
    <name evidence="10" type="ORF">C7I55_10280</name>
</gene>
<protein>
    <recommendedName>
        <fullName evidence="12">Type I secretion system permease/ATPase</fullName>
    </recommendedName>
</protein>
<name>A0A2P7QRV2_9SPHN</name>
<organism evidence="10 11">
    <name type="scientific">Allosphingosinicella deserti</name>
    <dbReference type="NCBI Taxonomy" id="2116704"/>
    <lineage>
        <taxon>Bacteria</taxon>
        <taxon>Pseudomonadati</taxon>
        <taxon>Pseudomonadota</taxon>
        <taxon>Alphaproteobacteria</taxon>
        <taxon>Sphingomonadales</taxon>
        <taxon>Sphingomonadaceae</taxon>
        <taxon>Allosphingosinicella</taxon>
    </lineage>
</organism>
<dbReference type="Gene3D" id="1.20.1560.10">
    <property type="entry name" value="ABC transporter type 1, transmembrane domain"/>
    <property type="match status" value="1"/>
</dbReference>
<evidence type="ECO:0000313" key="10">
    <source>
        <dbReference type="EMBL" id="PSJ40691.1"/>
    </source>
</evidence>
<dbReference type="GO" id="GO:0005524">
    <property type="term" value="F:ATP binding"/>
    <property type="evidence" value="ECO:0007669"/>
    <property type="project" value="UniProtKB-KW"/>
</dbReference>
<dbReference type="EMBL" id="PXYI01000003">
    <property type="protein sequence ID" value="PSJ40691.1"/>
    <property type="molecule type" value="Genomic_DNA"/>
</dbReference>
<keyword evidence="2 7" id="KW-0812">Transmembrane</keyword>
<dbReference type="InterPro" id="IPR003593">
    <property type="entry name" value="AAA+_ATPase"/>
</dbReference>
<evidence type="ECO:0000313" key="11">
    <source>
        <dbReference type="Proteomes" id="UP000241167"/>
    </source>
</evidence>
<evidence type="ECO:0000256" key="4">
    <source>
        <dbReference type="ARBA" id="ARBA00022840"/>
    </source>
</evidence>
<feature type="transmembrane region" description="Helical" evidence="7">
    <location>
        <begin position="339"/>
        <end position="360"/>
    </location>
</feature>
<evidence type="ECO:0000256" key="2">
    <source>
        <dbReference type="ARBA" id="ARBA00022692"/>
    </source>
</evidence>
<dbReference type="GO" id="GO:0005886">
    <property type="term" value="C:plasma membrane"/>
    <property type="evidence" value="ECO:0007669"/>
    <property type="project" value="UniProtKB-SubCell"/>
</dbReference>
<dbReference type="Pfam" id="PF00005">
    <property type="entry name" value="ABC_tran"/>
    <property type="match status" value="1"/>
</dbReference>
<dbReference type="PROSITE" id="PS50929">
    <property type="entry name" value="ABC_TM1F"/>
    <property type="match status" value="1"/>
</dbReference>
<comment type="subcellular location">
    <subcellularLocation>
        <location evidence="1">Cell membrane</location>
        <topology evidence="1">Multi-pass membrane protein</topology>
    </subcellularLocation>
</comment>
<dbReference type="GO" id="GO:0016887">
    <property type="term" value="F:ATP hydrolysis activity"/>
    <property type="evidence" value="ECO:0007669"/>
    <property type="project" value="InterPro"/>
</dbReference>
<dbReference type="SMART" id="SM00382">
    <property type="entry name" value="AAA"/>
    <property type="match status" value="1"/>
</dbReference>
<dbReference type="Proteomes" id="UP000241167">
    <property type="component" value="Unassembled WGS sequence"/>
</dbReference>
<dbReference type="AlphaFoldDB" id="A0A2P7QRV2"/>
<dbReference type="InterPro" id="IPR027417">
    <property type="entry name" value="P-loop_NTPase"/>
</dbReference>
<dbReference type="InterPro" id="IPR017871">
    <property type="entry name" value="ABC_transporter-like_CS"/>
</dbReference>
<feature type="transmembrane region" description="Helical" evidence="7">
    <location>
        <begin position="237"/>
        <end position="254"/>
    </location>
</feature>
<feature type="transmembrane region" description="Helical" evidence="7">
    <location>
        <begin position="306"/>
        <end position="333"/>
    </location>
</feature>
<keyword evidence="4" id="KW-0067">ATP-binding</keyword>
<keyword evidence="6 7" id="KW-0472">Membrane</keyword>
<dbReference type="GO" id="GO:0015421">
    <property type="term" value="F:ABC-type oligopeptide transporter activity"/>
    <property type="evidence" value="ECO:0007669"/>
    <property type="project" value="TreeGrafter"/>
</dbReference>
<evidence type="ECO:0008006" key="12">
    <source>
        <dbReference type="Google" id="ProtNLM"/>
    </source>
</evidence>
<sequence length="753" mass="80782">MVQNAGPETARKDSLVDQIWRRLRRRSAATAERAARRIADGETPFAPLPIVHGLERLSALCGKPAGRSHLTAGLPVHDGDLDPRFAAFAMARVGLDARWQTISLATVATHDLPALVPLYDGGVILLLCVQARSGTATIVDASGEHDVAIADLHDSMRGEMLVCGHLDPENGLDEEAERSLLQRNPRLWLVGTFLSEKKRLWQLLLAALFLNLCALAIPLYMRAIYDRVVPNLAIESLWALSVGMVLVLVFEYFFRSIRGAFVDAVALKVGQVVQHRAMHAILHARMANGGKSAGAFMVGLRDTEQLAALAPLALVTFLVDIPCFFGFLALIVMLGGTAVAGPLIGGAGLVIVGLIANYALKLASNRTSKLMQARNNLVVEVADGWSTIKANQAEGLFLRQWDIVADHIGVGTKGVRHWNEILGGMSALLVQAVTVLVVVIGVFQIKDGIMTTGALVAVTMLTGRAMVPVSSAVGMVGKLYQALAQFQGLAQILATPPERALSDPSIRPHRVRGDIRLQALSHRFEGASEDSLTDIGFKVSPGEKIALIGKSGSGKSTLLQLIGGLIEPMSGGLTVDGHAIGQYAPSFLRQHIVYGAQDAALFDRSIWENILLGMPEPDDRIVEQAVRASALDNFVSRTVEGYGRKIGPRGQRLSGGQRQCLLLARALVRNPSVLLLDEPTAAMDIACETMVINGLREATADKTVIVATHRMALLELVDRVIWLEDGKVKADKPRDEIVGLMRSGPGAATAQAA</sequence>
<keyword evidence="5 7" id="KW-1133">Transmembrane helix</keyword>
<accession>A0A2P7QRV2</accession>
<feature type="transmembrane region" description="Helical" evidence="7">
    <location>
        <begin position="203"/>
        <end position="225"/>
    </location>
</feature>
<evidence type="ECO:0000256" key="5">
    <source>
        <dbReference type="ARBA" id="ARBA00022989"/>
    </source>
</evidence>
<dbReference type="Gene3D" id="3.90.70.10">
    <property type="entry name" value="Cysteine proteinases"/>
    <property type="match status" value="1"/>
</dbReference>
<feature type="domain" description="ABC transporter" evidence="8">
    <location>
        <begin position="515"/>
        <end position="750"/>
    </location>
</feature>
<keyword evidence="11" id="KW-1185">Reference proteome</keyword>
<reference evidence="10 11" key="1">
    <citation type="submission" date="2018-03" db="EMBL/GenBank/DDBJ databases">
        <title>The draft genome of Sphingosinicella sp. GL-C-18.</title>
        <authorList>
            <person name="Liu L."/>
            <person name="Li L."/>
            <person name="Liang L."/>
            <person name="Zhang X."/>
            <person name="Wang T."/>
        </authorList>
    </citation>
    <scope>NUCLEOTIDE SEQUENCE [LARGE SCALE GENOMIC DNA]</scope>
    <source>
        <strain evidence="10 11">GL-C-18</strain>
    </source>
</reference>
<comment type="caution">
    <text evidence="10">The sequence shown here is derived from an EMBL/GenBank/DDBJ whole genome shotgun (WGS) entry which is preliminary data.</text>
</comment>
<keyword evidence="3" id="KW-0547">Nucleotide-binding</keyword>
<dbReference type="InterPro" id="IPR039421">
    <property type="entry name" value="Type_1_exporter"/>
</dbReference>
<feature type="domain" description="ABC transmembrane type-1" evidence="9">
    <location>
        <begin position="201"/>
        <end position="481"/>
    </location>
</feature>
<dbReference type="PROSITE" id="PS50893">
    <property type="entry name" value="ABC_TRANSPORTER_2"/>
    <property type="match status" value="1"/>
</dbReference>
<dbReference type="PANTHER" id="PTHR43394:SF1">
    <property type="entry name" value="ATP-BINDING CASSETTE SUB-FAMILY B MEMBER 10, MITOCHONDRIAL"/>
    <property type="match status" value="1"/>
</dbReference>